<evidence type="ECO:0000256" key="5">
    <source>
        <dbReference type="SAM" id="SignalP"/>
    </source>
</evidence>
<dbReference type="Proteomes" id="UP001163823">
    <property type="component" value="Chromosome 14"/>
</dbReference>
<evidence type="ECO:0000256" key="4">
    <source>
        <dbReference type="ARBA" id="ARBA00023180"/>
    </source>
</evidence>
<feature type="domain" description="Strictosidine synthase conserved region" evidence="6">
    <location>
        <begin position="160"/>
        <end position="247"/>
    </location>
</feature>
<keyword evidence="8" id="KW-1185">Reference proteome</keyword>
<organism evidence="7 8">
    <name type="scientific">Quillaja saponaria</name>
    <name type="common">Soap bark tree</name>
    <dbReference type="NCBI Taxonomy" id="32244"/>
    <lineage>
        <taxon>Eukaryota</taxon>
        <taxon>Viridiplantae</taxon>
        <taxon>Streptophyta</taxon>
        <taxon>Embryophyta</taxon>
        <taxon>Tracheophyta</taxon>
        <taxon>Spermatophyta</taxon>
        <taxon>Magnoliopsida</taxon>
        <taxon>eudicotyledons</taxon>
        <taxon>Gunneridae</taxon>
        <taxon>Pentapetalae</taxon>
        <taxon>rosids</taxon>
        <taxon>fabids</taxon>
        <taxon>Fabales</taxon>
        <taxon>Quillajaceae</taxon>
        <taxon>Quillaja</taxon>
    </lineage>
</organism>
<dbReference type="GO" id="GO:0016787">
    <property type="term" value="F:hydrolase activity"/>
    <property type="evidence" value="ECO:0007669"/>
    <property type="project" value="TreeGrafter"/>
</dbReference>
<gene>
    <name evidence="7" type="ORF">O6P43_032830</name>
</gene>
<dbReference type="SUPFAM" id="SSF63829">
    <property type="entry name" value="Calcium-dependent phosphotriesterase"/>
    <property type="match status" value="1"/>
</dbReference>
<dbReference type="GO" id="GO:0005773">
    <property type="term" value="C:vacuole"/>
    <property type="evidence" value="ECO:0007669"/>
    <property type="project" value="UniProtKB-SubCell"/>
</dbReference>
<dbReference type="Gene3D" id="2.120.10.30">
    <property type="entry name" value="TolB, C-terminal domain"/>
    <property type="match status" value="1"/>
</dbReference>
<keyword evidence="3" id="KW-0926">Vacuole</keyword>
<evidence type="ECO:0000313" key="7">
    <source>
        <dbReference type="EMBL" id="KAJ7943250.1"/>
    </source>
</evidence>
<sequence>MMLFSSSSSSLVFLFVFLISTGFIQAADNKAVVRDGLKNYYQIQLPKEVVGPESIAFDCHGKGPYVSVSDGRILKWNGAQKVWTDFAVTSPYRNKSFCNSSTDENKEAICGRPLGLKFNTATCNLYIADAYFGILVVGASGGKAQQIADSVDGAPFKFTNGLDINSKTGAIYFTDSSSTYQRREYASIIRTGDKSGKLLKYDPKTKKVEVLLKDLAFPNGVALSKSKSFLLLAETGANKTLRYWLKGSKSHTTETFAQLGRAVDNIKRNNKGEFWVALQSGRNAPNLGHKKDPVAVKFDKKGKVIEVLDGKGGRELQAISEVEQQNGSLWIGSVRNSYVGVIKV</sequence>
<dbReference type="Pfam" id="PF03088">
    <property type="entry name" value="Str_synth"/>
    <property type="match status" value="1"/>
</dbReference>
<evidence type="ECO:0000256" key="1">
    <source>
        <dbReference type="ARBA" id="ARBA00004116"/>
    </source>
</evidence>
<dbReference type="KEGG" id="qsa:O6P43_032830"/>
<evidence type="ECO:0000256" key="2">
    <source>
        <dbReference type="ARBA" id="ARBA00009191"/>
    </source>
</evidence>
<dbReference type="GO" id="GO:0012505">
    <property type="term" value="C:endomembrane system"/>
    <property type="evidence" value="ECO:0007669"/>
    <property type="project" value="TreeGrafter"/>
</dbReference>
<name>A0AAD7KNS1_QUISA</name>
<comment type="subcellular location">
    <subcellularLocation>
        <location evidence="1">Vacuole</location>
    </subcellularLocation>
</comment>
<feature type="chain" id="PRO_5042240339" evidence="5">
    <location>
        <begin position="27"/>
        <end position="344"/>
    </location>
</feature>
<feature type="signal peptide" evidence="5">
    <location>
        <begin position="1"/>
        <end position="26"/>
    </location>
</feature>
<dbReference type="EMBL" id="JARAOO010000014">
    <property type="protein sequence ID" value="KAJ7943250.1"/>
    <property type="molecule type" value="Genomic_DNA"/>
</dbReference>
<reference evidence="7" key="1">
    <citation type="journal article" date="2023" name="Science">
        <title>Elucidation of the pathway for biosynthesis of saponin adjuvants from the soapbark tree.</title>
        <authorList>
            <person name="Reed J."/>
            <person name="Orme A."/>
            <person name="El-Demerdash A."/>
            <person name="Owen C."/>
            <person name="Martin L.B.B."/>
            <person name="Misra R.C."/>
            <person name="Kikuchi S."/>
            <person name="Rejzek M."/>
            <person name="Martin A.C."/>
            <person name="Harkess A."/>
            <person name="Leebens-Mack J."/>
            <person name="Louveau T."/>
            <person name="Stephenson M.J."/>
            <person name="Osbourn A."/>
        </authorList>
    </citation>
    <scope>NUCLEOTIDE SEQUENCE</scope>
    <source>
        <strain evidence="7">S10</strain>
    </source>
</reference>
<comment type="caution">
    <text evidence="7">The sequence shown here is derived from an EMBL/GenBank/DDBJ whole genome shotgun (WGS) entry which is preliminary data.</text>
</comment>
<dbReference type="PANTHER" id="PTHR10426:SF86">
    <property type="entry name" value="PROTEIN STRICTOSIDINE SYNTHASE-LIKE 10-LIKE"/>
    <property type="match status" value="1"/>
</dbReference>
<accession>A0AAD7KNS1</accession>
<keyword evidence="5" id="KW-0732">Signal</keyword>
<proteinExistence type="inferred from homology"/>
<dbReference type="Pfam" id="PF20067">
    <property type="entry name" value="SSL_N"/>
    <property type="match status" value="1"/>
</dbReference>
<dbReference type="InterPro" id="IPR011042">
    <property type="entry name" value="6-blade_b-propeller_TolB-like"/>
</dbReference>
<dbReference type="InterPro" id="IPR018119">
    <property type="entry name" value="Strictosidine_synth_cons-reg"/>
</dbReference>
<comment type="similarity">
    <text evidence="2">Belongs to the strictosidine synthase family.</text>
</comment>
<evidence type="ECO:0000313" key="8">
    <source>
        <dbReference type="Proteomes" id="UP001163823"/>
    </source>
</evidence>
<evidence type="ECO:0000259" key="6">
    <source>
        <dbReference type="Pfam" id="PF03088"/>
    </source>
</evidence>
<keyword evidence="4" id="KW-0325">Glycoprotein</keyword>
<evidence type="ECO:0000256" key="3">
    <source>
        <dbReference type="ARBA" id="ARBA00022554"/>
    </source>
</evidence>
<dbReference type="FunFam" id="2.120.10.30:FF:000048">
    <property type="entry name" value="Protein strictosidine synthase-like 10"/>
    <property type="match status" value="1"/>
</dbReference>
<dbReference type="PANTHER" id="PTHR10426">
    <property type="entry name" value="STRICTOSIDINE SYNTHASE-RELATED"/>
    <property type="match status" value="1"/>
</dbReference>
<protein>
    <submittedName>
        <fullName evidence="7">Strictosidine synthase</fullName>
    </submittedName>
</protein>
<dbReference type="AlphaFoldDB" id="A0AAD7KNS1"/>